<evidence type="ECO:0000256" key="6">
    <source>
        <dbReference type="SAM" id="MobiDB-lite"/>
    </source>
</evidence>
<feature type="compositionally biased region" description="Polar residues" evidence="6">
    <location>
        <begin position="21"/>
        <end position="40"/>
    </location>
</feature>
<dbReference type="PANTHER" id="PTHR13556:SF2">
    <property type="entry name" value="TRANSCRIPTIONAL ADAPTER 3"/>
    <property type="match status" value="1"/>
</dbReference>
<protein>
    <submittedName>
        <fullName evidence="7">TAD3B protein</fullName>
    </submittedName>
</protein>
<evidence type="ECO:0000313" key="8">
    <source>
        <dbReference type="Proteomes" id="UP000667349"/>
    </source>
</evidence>
<dbReference type="AlphaFoldDB" id="A0A836EC74"/>
<comment type="similarity">
    <text evidence="2">Belongs to the NGG1 family.</text>
</comment>
<dbReference type="InterPro" id="IPR019340">
    <property type="entry name" value="Histone_AcTrfase_su3"/>
</dbReference>
<sequence length="446" mass="51005">MSGKGKQSSKKAVIKIRESGKTAQSSTMNSDASSEVPEPTTSQFLLKTVDNSRHLPRYTSILKRTVEEGVVMDDLDTLQLELETLLSAVVVRHRTLQDEIASLFSAEERKDRRSKSSKSLSLLDKKIREEKFKPKEINTKSQSPLHTKLFKQKTIGSSTSQVIPTLHEMSRIEGSKSDVPKLLLPKNDTPNKFWASVDSYCTDIMPDDIKLLEELIATHGDISEFKKIPSLGRHYSLMWAHNDLLQEEDAANSNREKKKNRTDMSHLISKGDKKTNSIAGPLTQRLVSALLEENVYVANNNMENKLFRDGDPPVLRDLTIQNSMNLELRMHKELVEQGILEPDAQKKNQEDDEILAEIKRCQQELFVLSNHNGTQLKRLLNQAQEESKRQTLKRKINIADNDVIEHYKKLTLAKQRKVPLTRKDHEKAWACLRERENLLEQLNITK</sequence>
<evidence type="ECO:0000256" key="4">
    <source>
        <dbReference type="ARBA" id="ARBA00023163"/>
    </source>
</evidence>
<feature type="compositionally biased region" description="Basic and acidic residues" evidence="6">
    <location>
        <begin position="261"/>
        <end position="275"/>
    </location>
</feature>
<feature type="non-terminal residue" evidence="7">
    <location>
        <position position="446"/>
    </location>
</feature>
<evidence type="ECO:0000256" key="1">
    <source>
        <dbReference type="ARBA" id="ARBA00004123"/>
    </source>
</evidence>
<evidence type="ECO:0000313" key="7">
    <source>
        <dbReference type="EMBL" id="KAG5309356.1"/>
    </source>
</evidence>
<evidence type="ECO:0000256" key="3">
    <source>
        <dbReference type="ARBA" id="ARBA00023015"/>
    </source>
</evidence>
<keyword evidence="8" id="KW-1185">Reference proteome</keyword>
<dbReference type="GO" id="GO:0000124">
    <property type="term" value="C:SAGA complex"/>
    <property type="evidence" value="ECO:0007669"/>
    <property type="project" value="TreeGrafter"/>
</dbReference>
<proteinExistence type="inferred from homology"/>
<dbReference type="PANTHER" id="PTHR13556">
    <property type="entry name" value="TRANSCRIPTIONAL ADAPTER 3-RELATED"/>
    <property type="match status" value="1"/>
</dbReference>
<feature type="region of interest" description="Disordered" evidence="6">
    <location>
        <begin position="251"/>
        <end position="276"/>
    </location>
</feature>
<gene>
    <name evidence="7" type="primary">Tada3b</name>
    <name evidence="7" type="ORF">G6Z75_0006304</name>
</gene>
<organism evidence="7 8">
    <name type="scientific">Acromyrmex insinuator</name>
    <dbReference type="NCBI Taxonomy" id="230686"/>
    <lineage>
        <taxon>Eukaryota</taxon>
        <taxon>Metazoa</taxon>
        <taxon>Ecdysozoa</taxon>
        <taxon>Arthropoda</taxon>
        <taxon>Hexapoda</taxon>
        <taxon>Insecta</taxon>
        <taxon>Pterygota</taxon>
        <taxon>Neoptera</taxon>
        <taxon>Endopterygota</taxon>
        <taxon>Hymenoptera</taxon>
        <taxon>Apocrita</taxon>
        <taxon>Aculeata</taxon>
        <taxon>Formicoidea</taxon>
        <taxon>Formicidae</taxon>
        <taxon>Myrmicinae</taxon>
        <taxon>Acromyrmex</taxon>
    </lineage>
</organism>
<dbReference type="GO" id="GO:0006357">
    <property type="term" value="P:regulation of transcription by RNA polymerase II"/>
    <property type="evidence" value="ECO:0007669"/>
    <property type="project" value="TreeGrafter"/>
</dbReference>
<keyword evidence="5" id="KW-0539">Nucleus</keyword>
<dbReference type="Pfam" id="PF10198">
    <property type="entry name" value="Ada3"/>
    <property type="match status" value="1"/>
</dbReference>
<dbReference type="EMBL" id="JAANHZ010000599">
    <property type="protein sequence ID" value="KAG5309356.1"/>
    <property type="molecule type" value="Genomic_DNA"/>
</dbReference>
<name>A0A836EC74_9HYME</name>
<keyword evidence="3" id="KW-0805">Transcription regulation</keyword>
<dbReference type="GO" id="GO:0005634">
    <property type="term" value="C:nucleus"/>
    <property type="evidence" value="ECO:0007669"/>
    <property type="project" value="UniProtKB-SubCell"/>
</dbReference>
<comment type="subcellular location">
    <subcellularLocation>
        <location evidence="1">Nucleus</location>
    </subcellularLocation>
</comment>
<evidence type="ECO:0000256" key="5">
    <source>
        <dbReference type="ARBA" id="ARBA00023242"/>
    </source>
</evidence>
<comment type="caution">
    <text evidence="7">The sequence shown here is derived from an EMBL/GenBank/DDBJ whole genome shotgun (WGS) entry which is preliminary data.</text>
</comment>
<feature type="non-terminal residue" evidence="7">
    <location>
        <position position="1"/>
    </location>
</feature>
<reference evidence="7" key="1">
    <citation type="submission" date="2020-02" db="EMBL/GenBank/DDBJ databases">
        <title>Relaxed selection underlies rapid genomic changes in the transitions from sociality to social parasitism in ants.</title>
        <authorList>
            <person name="Bi X."/>
        </authorList>
    </citation>
    <scope>NUCLEOTIDE SEQUENCE</scope>
    <source>
        <strain evidence="7">BGI-DK2013a</strain>
        <tissue evidence="7">Whole body</tissue>
    </source>
</reference>
<accession>A0A836EC74</accession>
<dbReference type="Proteomes" id="UP000667349">
    <property type="component" value="Unassembled WGS sequence"/>
</dbReference>
<dbReference type="GO" id="GO:0003713">
    <property type="term" value="F:transcription coactivator activity"/>
    <property type="evidence" value="ECO:0007669"/>
    <property type="project" value="TreeGrafter"/>
</dbReference>
<evidence type="ECO:0000256" key="2">
    <source>
        <dbReference type="ARBA" id="ARBA00005330"/>
    </source>
</evidence>
<keyword evidence="4" id="KW-0804">Transcription</keyword>
<feature type="region of interest" description="Disordered" evidence="6">
    <location>
        <begin position="1"/>
        <end position="40"/>
    </location>
</feature>